<dbReference type="EMBL" id="GL732542">
    <property type="protein sequence ID" value="EFX81593.1"/>
    <property type="molecule type" value="Genomic_DNA"/>
</dbReference>
<reference evidence="2 3" key="1">
    <citation type="journal article" date="2011" name="Science">
        <title>The ecoresponsive genome of Daphnia pulex.</title>
        <authorList>
            <person name="Colbourne J.K."/>
            <person name="Pfrender M.E."/>
            <person name="Gilbert D."/>
            <person name="Thomas W.K."/>
            <person name="Tucker A."/>
            <person name="Oakley T.H."/>
            <person name="Tokishita S."/>
            <person name="Aerts A."/>
            <person name="Arnold G.J."/>
            <person name="Basu M.K."/>
            <person name="Bauer D.J."/>
            <person name="Caceres C.E."/>
            <person name="Carmel L."/>
            <person name="Casola C."/>
            <person name="Choi J.H."/>
            <person name="Detter J.C."/>
            <person name="Dong Q."/>
            <person name="Dusheyko S."/>
            <person name="Eads B.D."/>
            <person name="Frohlich T."/>
            <person name="Geiler-Samerotte K.A."/>
            <person name="Gerlach D."/>
            <person name="Hatcher P."/>
            <person name="Jogdeo S."/>
            <person name="Krijgsveld J."/>
            <person name="Kriventseva E.V."/>
            <person name="Kultz D."/>
            <person name="Laforsch C."/>
            <person name="Lindquist E."/>
            <person name="Lopez J."/>
            <person name="Manak J.R."/>
            <person name="Muller J."/>
            <person name="Pangilinan J."/>
            <person name="Patwardhan R.P."/>
            <person name="Pitluck S."/>
            <person name="Pritham E.J."/>
            <person name="Rechtsteiner A."/>
            <person name="Rho M."/>
            <person name="Rogozin I.B."/>
            <person name="Sakarya O."/>
            <person name="Salamov A."/>
            <person name="Schaack S."/>
            <person name="Shapiro H."/>
            <person name="Shiga Y."/>
            <person name="Skalitzky C."/>
            <person name="Smith Z."/>
            <person name="Souvorov A."/>
            <person name="Sung W."/>
            <person name="Tang Z."/>
            <person name="Tsuchiya D."/>
            <person name="Tu H."/>
            <person name="Vos H."/>
            <person name="Wang M."/>
            <person name="Wolf Y.I."/>
            <person name="Yamagata H."/>
            <person name="Yamada T."/>
            <person name="Ye Y."/>
            <person name="Shaw J.R."/>
            <person name="Andrews J."/>
            <person name="Crease T.J."/>
            <person name="Tang H."/>
            <person name="Lucas S.M."/>
            <person name="Robertson H.M."/>
            <person name="Bork P."/>
            <person name="Koonin E.V."/>
            <person name="Zdobnov E.M."/>
            <person name="Grigoriev I.V."/>
            <person name="Lynch M."/>
            <person name="Boore J.L."/>
        </authorList>
    </citation>
    <scope>NUCLEOTIDE SEQUENCE [LARGE SCALE GENOMIC DNA]</scope>
</reference>
<dbReference type="InParanoid" id="E9GF84"/>
<feature type="compositionally biased region" description="Polar residues" evidence="1">
    <location>
        <begin position="98"/>
        <end position="108"/>
    </location>
</feature>
<proteinExistence type="predicted"/>
<evidence type="ECO:0000256" key="1">
    <source>
        <dbReference type="SAM" id="MobiDB-lite"/>
    </source>
</evidence>
<accession>E9GF84</accession>
<feature type="compositionally biased region" description="Polar residues" evidence="1">
    <location>
        <begin position="78"/>
        <end position="92"/>
    </location>
</feature>
<dbReference type="KEGG" id="dpx:DAPPUDRAFT_317204"/>
<protein>
    <submittedName>
        <fullName evidence="2">Uncharacterized protein</fullName>
    </submittedName>
</protein>
<evidence type="ECO:0000313" key="2">
    <source>
        <dbReference type="EMBL" id="EFX81593.1"/>
    </source>
</evidence>
<feature type="compositionally biased region" description="Basic and acidic residues" evidence="1">
    <location>
        <begin position="66"/>
        <end position="77"/>
    </location>
</feature>
<gene>
    <name evidence="2" type="ORF">DAPPUDRAFT_317204</name>
</gene>
<feature type="region of interest" description="Disordered" evidence="1">
    <location>
        <begin position="66"/>
        <end position="108"/>
    </location>
</feature>
<dbReference type="HOGENOM" id="CLU_2199560_0_0_1"/>
<dbReference type="AlphaFoldDB" id="E9GF84"/>
<dbReference type="OrthoDB" id="10462584at2759"/>
<dbReference type="Proteomes" id="UP000000305">
    <property type="component" value="Unassembled WGS sequence"/>
</dbReference>
<evidence type="ECO:0000313" key="3">
    <source>
        <dbReference type="Proteomes" id="UP000000305"/>
    </source>
</evidence>
<name>E9GF84_DAPPU</name>
<sequence>MQEPYQKQQDSTTNDCNGQYILLSASPNDAVLTTSITSFGKISEKFLKIRTGTCLTLQWYTTTDAKQKERLTSRSETTDAQAPSSTDTQSLTEAPPSTAVQTSTEAQT</sequence>
<keyword evidence="3" id="KW-1185">Reference proteome</keyword>
<organism evidence="2 3">
    <name type="scientific">Daphnia pulex</name>
    <name type="common">Water flea</name>
    <dbReference type="NCBI Taxonomy" id="6669"/>
    <lineage>
        <taxon>Eukaryota</taxon>
        <taxon>Metazoa</taxon>
        <taxon>Ecdysozoa</taxon>
        <taxon>Arthropoda</taxon>
        <taxon>Crustacea</taxon>
        <taxon>Branchiopoda</taxon>
        <taxon>Diplostraca</taxon>
        <taxon>Cladocera</taxon>
        <taxon>Anomopoda</taxon>
        <taxon>Daphniidae</taxon>
        <taxon>Daphnia</taxon>
    </lineage>
</organism>